<dbReference type="PANTHER" id="PTHR45993">
    <property type="entry name" value="B-CELL LYMPHOMA/LEUKEMIA 11"/>
    <property type="match status" value="1"/>
</dbReference>
<keyword evidence="5" id="KW-0597">Phosphoprotein</keyword>
<feature type="compositionally biased region" description="Basic and acidic residues" evidence="15">
    <location>
        <begin position="378"/>
        <end position="412"/>
    </location>
</feature>
<evidence type="ECO:0000313" key="18">
    <source>
        <dbReference type="Proteomes" id="UP000887013"/>
    </source>
</evidence>
<dbReference type="Gene3D" id="3.30.160.60">
    <property type="entry name" value="Classic Zinc Finger"/>
    <property type="match status" value="4"/>
</dbReference>
<dbReference type="InterPro" id="IPR057448">
    <property type="entry name" value="BCL-11A_Znf_CCHC"/>
</dbReference>
<dbReference type="FunFam" id="3.30.160.60:FF:000106">
    <property type="entry name" value="B-cell lymphoma/leukemia 11A isoform X2"/>
    <property type="match status" value="1"/>
</dbReference>
<dbReference type="FunFam" id="3.30.160.60:FF:000037">
    <property type="entry name" value="B-cell lymphoma/leukemia 11A isoform X1"/>
    <property type="match status" value="1"/>
</dbReference>
<keyword evidence="2" id="KW-0488">Methylation</keyword>
<dbReference type="GO" id="GO:0006357">
    <property type="term" value="P:regulation of transcription by RNA polymerase II"/>
    <property type="evidence" value="ECO:0007669"/>
    <property type="project" value="TreeGrafter"/>
</dbReference>
<feature type="compositionally biased region" description="Basic and acidic residues" evidence="15">
    <location>
        <begin position="555"/>
        <end position="575"/>
    </location>
</feature>
<evidence type="ECO:0000256" key="9">
    <source>
        <dbReference type="ARBA" id="ARBA00022833"/>
    </source>
</evidence>
<feature type="domain" description="C2H2-type" evidence="16">
    <location>
        <begin position="319"/>
        <end position="346"/>
    </location>
</feature>
<keyword evidence="4" id="KW-1017">Isopeptide bond</keyword>
<dbReference type="SMART" id="SM00355">
    <property type="entry name" value="ZnF_C2H2"/>
    <property type="match status" value="6"/>
</dbReference>
<dbReference type="FunFam" id="3.30.160.60:FF:001175">
    <property type="entry name" value="Zinc finger, C2H2 type"/>
    <property type="match status" value="1"/>
</dbReference>
<evidence type="ECO:0000256" key="13">
    <source>
        <dbReference type="ARBA" id="ARBA00023242"/>
    </source>
</evidence>
<gene>
    <name evidence="17" type="primary">BCL11A</name>
    <name evidence="17" type="ORF">NPIL_7561</name>
</gene>
<evidence type="ECO:0000256" key="15">
    <source>
        <dbReference type="SAM" id="MobiDB-lite"/>
    </source>
</evidence>
<dbReference type="GO" id="GO:0000978">
    <property type="term" value="F:RNA polymerase II cis-regulatory region sequence-specific DNA binding"/>
    <property type="evidence" value="ECO:0007669"/>
    <property type="project" value="TreeGrafter"/>
</dbReference>
<keyword evidence="9" id="KW-0862">Zinc</keyword>
<protein>
    <recommendedName>
        <fullName evidence="16">C2H2-type domain-containing protein</fullName>
    </recommendedName>
</protein>
<dbReference type="InterPro" id="IPR013087">
    <property type="entry name" value="Znf_C2H2_type"/>
</dbReference>
<dbReference type="Proteomes" id="UP000887013">
    <property type="component" value="Unassembled WGS sequence"/>
</dbReference>
<evidence type="ECO:0000256" key="8">
    <source>
        <dbReference type="ARBA" id="ARBA00022771"/>
    </source>
</evidence>
<sequence length="794" mass="88702">MSKKPRYFWFRKRKWWFKTQIKKGEADSVDILTCGVCRKDFPLADIVRFIQHKVHLCNKENNCLSLYEDYEDSLDPTVLVASAIKHEEPDNQNEDSLVSSSSLLRKNLTAKDTSANPHGNNLEPASYVCSTCKQSLTSAWSLILHVQNLHGLSICVDLSSNDETSEKPVDTSSALNNSFGLRAPLLERQIDPVPLFPRNSSQELRLDLIGKSSNGPIPSVTPPPLLEPPQISNCEPMQDFYSQRLRVLAGATSPNTSSTPRKLLQPSFKAILNNKTSPRASTPPESSSSPPEKSQCNALNSSASSTTSDHKLSPSAKNRLCEYCGKSFQFKSNLIVHRRSHTGEKPFKCHICNHACTQASKLKRHMKTHRGKNLPSDKVPESVTEKDRCNDDSKGSRNDNKPKSNGEKHTNGDGDYGSDGDEEEIDVEEEEVDDEEEVNVEDDDCPRENGEGNLVIDHHSNDDDDGMVAEDLTKKPLNNGISSGKNGDSIKSESYDKLSSNHSIVSEFMEKIGFARIPQYNEAYKQALKESTYRNSVKQERCSSGTDGSASNDATSHHSYETVSYHVERPPRDGSRSAGQSPLNFAPGVLDSLDHTLSLKRMRLEEQWKDKERDGNLMYAGVWFPRMEHISRYREYNDDGAIHHHKKSSLESAFNPGDNGRTSLSPLPGPSSALAISLGKPKDQQQRRNDTCEFCGKVFKNCSNLTVHRRSHTGEKPYKCELCSYACAQSSKLTRHMKTHGRLGKDVYRCRFCDMPFSVPSTLEKHMRKCVVSQSGGSPYVVSERDSDSKEMTT</sequence>
<evidence type="ECO:0000256" key="14">
    <source>
        <dbReference type="PROSITE-ProRule" id="PRU00042"/>
    </source>
</evidence>
<evidence type="ECO:0000259" key="16">
    <source>
        <dbReference type="PROSITE" id="PS50157"/>
    </source>
</evidence>
<feature type="compositionally biased region" description="Basic and acidic residues" evidence="15">
    <location>
        <begin position="531"/>
        <end position="541"/>
    </location>
</feature>
<reference evidence="17" key="1">
    <citation type="submission" date="2020-08" db="EMBL/GenBank/DDBJ databases">
        <title>Multicomponent nature underlies the extraordinary mechanical properties of spider dragline silk.</title>
        <authorList>
            <person name="Kono N."/>
            <person name="Nakamura H."/>
            <person name="Mori M."/>
            <person name="Yoshida Y."/>
            <person name="Ohtoshi R."/>
            <person name="Malay A.D."/>
            <person name="Moran D.A.P."/>
            <person name="Tomita M."/>
            <person name="Numata K."/>
            <person name="Arakawa K."/>
        </authorList>
    </citation>
    <scope>NUCLEOTIDE SEQUENCE</scope>
</reference>
<feature type="compositionally biased region" description="Low complexity" evidence="15">
    <location>
        <begin position="276"/>
        <end position="307"/>
    </location>
</feature>
<dbReference type="GO" id="GO:0003700">
    <property type="term" value="F:DNA-binding transcription factor activity"/>
    <property type="evidence" value="ECO:0007669"/>
    <property type="project" value="TreeGrafter"/>
</dbReference>
<comment type="caution">
    <text evidence="17">The sequence shown here is derived from an EMBL/GenBank/DDBJ whole genome shotgun (WGS) entry which is preliminary data.</text>
</comment>
<feature type="domain" description="C2H2-type" evidence="16">
    <location>
        <begin position="718"/>
        <end position="740"/>
    </location>
</feature>
<evidence type="ECO:0000256" key="12">
    <source>
        <dbReference type="ARBA" id="ARBA00023163"/>
    </source>
</evidence>
<dbReference type="SUPFAM" id="SSF57667">
    <property type="entry name" value="beta-beta-alpha zinc fingers"/>
    <property type="match status" value="3"/>
</dbReference>
<evidence type="ECO:0000256" key="4">
    <source>
        <dbReference type="ARBA" id="ARBA00022499"/>
    </source>
</evidence>
<name>A0A8X6PAQ1_NEPPI</name>
<evidence type="ECO:0000256" key="11">
    <source>
        <dbReference type="ARBA" id="ARBA00023015"/>
    </source>
</evidence>
<accession>A0A8X6PAQ1</accession>
<comment type="subcellular location">
    <subcellularLocation>
        <location evidence="1">Nucleus</location>
    </subcellularLocation>
</comment>
<feature type="domain" description="C2H2-type" evidence="16">
    <location>
        <begin position="347"/>
        <end position="374"/>
    </location>
</feature>
<feature type="region of interest" description="Disordered" evidence="15">
    <location>
        <begin position="274"/>
        <end position="313"/>
    </location>
</feature>
<evidence type="ECO:0000256" key="10">
    <source>
        <dbReference type="ARBA" id="ARBA00022843"/>
    </source>
</evidence>
<dbReference type="AlphaFoldDB" id="A0A8X6PAQ1"/>
<dbReference type="GO" id="GO:0008270">
    <property type="term" value="F:zinc ion binding"/>
    <property type="evidence" value="ECO:0007669"/>
    <property type="project" value="UniProtKB-KW"/>
</dbReference>
<dbReference type="Pfam" id="PF00096">
    <property type="entry name" value="zf-C2H2"/>
    <property type="match status" value="5"/>
</dbReference>
<dbReference type="Pfam" id="PF25491">
    <property type="entry name" value="CCHC_BCL-11A"/>
    <property type="match status" value="1"/>
</dbReference>
<feature type="compositionally biased region" description="Basic residues" evidence="15">
    <location>
        <begin position="363"/>
        <end position="372"/>
    </location>
</feature>
<organism evidence="17 18">
    <name type="scientific">Nephila pilipes</name>
    <name type="common">Giant wood spider</name>
    <name type="synonym">Nephila maculata</name>
    <dbReference type="NCBI Taxonomy" id="299642"/>
    <lineage>
        <taxon>Eukaryota</taxon>
        <taxon>Metazoa</taxon>
        <taxon>Ecdysozoa</taxon>
        <taxon>Arthropoda</taxon>
        <taxon>Chelicerata</taxon>
        <taxon>Arachnida</taxon>
        <taxon>Araneae</taxon>
        <taxon>Araneomorphae</taxon>
        <taxon>Entelegynae</taxon>
        <taxon>Araneoidea</taxon>
        <taxon>Nephilidae</taxon>
        <taxon>Nephila</taxon>
    </lineage>
</organism>
<keyword evidence="10" id="KW-0832">Ubl conjugation</keyword>
<keyword evidence="3" id="KW-0678">Repressor</keyword>
<evidence type="ECO:0000256" key="3">
    <source>
        <dbReference type="ARBA" id="ARBA00022491"/>
    </source>
</evidence>
<dbReference type="GO" id="GO:0016514">
    <property type="term" value="C:SWI/SNF complex"/>
    <property type="evidence" value="ECO:0007669"/>
    <property type="project" value="UniProtKB-ARBA"/>
</dbReference>
<dbReference type="FunFam" id="3.30.160.60:FF:000046">
    <property type="entry name" value="Putative B-cell lymphoma/leukemia 11A"/>
    <property type="match status" value="1"/>
</dbReference>
<keyword evidence="13" id="KW-0539">Nucleus</keyword>
<dbReference type="OrthoDB" id="10046198at2759"/>
<keyword evidence="11" id="KW-0805">Transcription regulation</keyword>
<evidence type="ECO:0000313" key="17">
    <source>
        <dbReference type="EMBL" id="GFT57908.1"/>
    </source>
</evidence>
<feature type="compositionally biased region" description="Basic and acidic residues" evidence="15">
    <location>
        <begin position="446"/>
        <end position="461"/>
    </location>
</feature>
<keyword evidence="6" id="KW-0479">Metal-binding</keyword>
<dbReference type="PANTHER" id="PTHR45993:SF6">
    <property type="entry name" value="C2H2-TYPE DOMAIN-CONTAINING PROTEIN"/>
    <property type="match status" value="1"/>
</dbReference>
<evidence type="ECO:0000256" key="6">
    <source>
        <dbReference type="ARBA" id="ARBA00022723"/>
    </source>
</evidence>
<dbReference type="PROSITE" id="PS00028">
    <property type="entry name" value="ZINC_FINGER_C2H2_1"/>
    <property type="match status" value="5"/>
</dbReference>
<dbReference type="InterPro" id="IPR051497">
    <property type="entry name" value="Dev/Hematopoietic_TF"/>
</dbReference>
<evidence type="ECO:0000256" key="1">
    <source>
        <dbReference type="ARBA" id="ARBA00004123"/>
    </source>
</evidence>
<feature type="region of interest" description="Disordered" evidence="15">
    <location>
        <begin position="363"/>
        <end position="495"/>
    </location>
</feature>
<keyword evidence="12" id="KW-0804">Transcription</keyword>
<evidence type="ECO:0000256" key="5">
    <source>
        <dbReference type="ARBA" id="ARBA00022553"/>
    </source>
</evidence>
<evidence type="ECO:0000256" key="7">
    <source>
        <dbReference type="ARBA" id="ARBA00022737"/>
    </source>
</evidence>
<dbReference type="InterPro" id="IPR036236">
    <property type="entry name" value="Znf_C2H2_sf"/>
</dbReference>
<dbReference type="PROSITE" id="PS50157">
    <property type="entry name" value="ZINC_FINGER_C2H2_2"/>
    <property type="match status" value="5"/>
</dbReference>
<keyword evidence="8 14" id="KW-0863">Zinc-finger</keyword>
<dbReference type="EMBL" id="BMAW01067047">
    <property type="protein sequence ID" value="GFT57908.1"/>
    <property type="molecule type" value="Genomic_DNA"/>
</dbReference>
<feature type="domain" description="C2H2-type" evidence="16">
    <location>
        <begin position="748"/>
        <end position="779"/>
    </location>
</feature>
<evidence type="ECO:0000256" key="2">
    <source>
        <dbReference type="ARBA" id="ARBA00022481"/>
    </source>
</evidence>
<feature type="domain" description="C2H2-type" evidence="16">
    <location>
        <begin position="690"/>
        <end position="717"/>
    </location>
</feature>
<feature type="compositionally biased region" description="Polar residues" evidence="15">
    <location>
        <begin position="542"/>
        <end position="554"/>
    </location>
</feature>
<proteinExistence type="predicted"/>
<feature type="region of interest" description="Disordered" evidence="15">
    <location>
        <begin position="531"/>
        <end position="587"/>
    </location>
</feature>
<keyword evidence="18" id="KW-1185">Reference proteome</keyword>
<keyword evidence="7" id="KW-0677">Repeat</keyword>
<feature type="compositionally biased region" description="Acidic residues" evidence="15">
    <location>
        <begin position="416"/>
        <end position="445"/>
    </location>
</feature>